<dbReference type="RefSeq" id="WP_121574209.1">
    <property type="nucleotide sequence ID" value="NZ_MJLZ01000008.1"/>
</dbReference>
<evidence type="ECO:0000313" key="1">
    <source>
        <dbReference type="EMBL" id="RLM26541.1"/>
    </source>
</evidence>
<evidence type="ECO:0000313" key="2">
    <source>
        <dbReference type="Proteomes" id="UP000285648"/>
    </source>
</evidence>
<reference evidence="1 2" key="1">
    <citation type="submission" date="2016-09" db="EMBL/GenBank/DDBJ databases">
        <authorList>
            <person name="Doonan J."/>
            <person name="Pachebat J.A."/>
            <person name="Golyshin P.N."/>
            <person name="Denman S."/>
            <person name="Mcdonald J.E."/>
        </authorList>
    </citation>
    <scope>NUCLEOTIDE SEQUENCE [LARGE SCALE GENOMIC DNA]</scope>
    <source>
        <strain evidence="1 2">NCPPB 3934</strain>
    </source>
</reference>
<comment type="caution">
    <text evidence="1">The sequence shown here is derived from an EMBL/GenBank/DDBJ whole genome shotgun (WGS) entry which is preliminary data.</text>
</comment>
<dbReference type="AlphaFoldDB" id="A0A421DR40"/>
<dbReference type="EMBL" id="MJLZ01000008">
    <property type="protein sequence ID" value="RLM26541.1"/>
    <property type="molecule type" value="Genomic_DNA"/>
</dbReference>
<proteinExistence type="predicted"/>
<sequence>MTDLTKGWRCFHCGEYFDEHQAHLAKLHFGQEQNAVPRCKDSLEKLSVMTTAFMNLQRISEVYRTAYEESKDRIVELQKQEPVAEIKCMEDLSLQVVNVSDGFSLGRYPVYAAPVPPAVPDQKTRQDYKISPSGLINVFDHGHLEGWNACRAAMLQLSGNAEPVSKLNPLPKNKPCTDAPEKIWLQTAGEWPAGGVVGDMTWCDDSQHPDDTLYIRADFVGNSPVIPDGWVLVPAKATYAMIRAAGRAARGYMEEFGGNNPSVIYSAMLAAAPQPSKTTD</sequence>
<protein>
    <submittedName>
        <fullName evidence="1">Uncharacterized protein</fullName>
    </submittedName>
</protein>
<dbReference type="Proteomes" id="UP000285648">
    <property type="component" value="Unassembled WGS sequence"/>
</dbReference>
<gene>
    <name evidence="1" type="ORF">BIY29_05650</name>
</gene>
<keyword evidence="2" id="KW-1185">Reference proteome</keyword>
<dbReference type="OrthoDB" id="5678344at2"/>
<organism evidence="1 2">
    <name type="scientific">Brenneria alni</name>
    <dbReference type="NCBI Taxonomy" id="71656"/>
    <lineage>
        <taxon>Bacteria</taxon>
        <taxon>Pseudomonadati</taxon>
        <taxon>Pseudomonadota</taxon>
        <taxon>Gammaproteobacteria</taxon>
        <taxon>Enterobacterales</taxon>
        <taxon>Pectobacteriaceae</taxon>
        <taxon>Brenneria</taxon>
    </lineage>
</organism>
<name>A0A421DR40_9GAMM</name>
<accession>A0A421DR40</accession>